<evidence type="ECO:0008006" key="3">
    <source>
        <dbReference type="Google" id="ProtNLM"/>
    </source>
</evidence>
<sequence>MEAAWQQMGKKKTDEQLYAVKLDLIKRLLKRKVSREKIVSVINFIKYFVPFTNSQNLINFEQDLNHLIKADQPMGIEEAILDEVKKQGIAQGIEEGLAQGIELGEVKREEELLKHAVPELAQLGLDAERIAAILDLELKAVRKVMEEDKEDL</sequence>
<evidence type="ECO:0000313" key="1">
    <source>
        <dbReference type="EMBL" id="AEE51817.1"/>
    </source>
</evidence>
<reference evidence="1 2" key="1">
    <citation type="journal article" date="2011" name="Stand. Genomic Sci.">
        <title>Complete genome sequence of Haliscomenobacter hydrossis type strain (O).</title>
        <authorList>
            <consortium name="US DOE Joint Genome Institute (JGI-PGF)"/>
            <person name="Daligault H."/>
            <person name="Lapidus A."/>
            <person name="Zeytun A."/>
            <person name="Nolan M."/>
            <person name="Lucas S."/>
            <person name="Del Rio T.G."/>
            <person name="Tice H."/>
            <person name="Cheng J.F."/>
            <person name="Tapia R."/>
            <person name="Han C."/>
            <person name="Goodwin L."/>
            <person name="Pitluck S."/>
            <person name="Liolios K."/>
            <person name="Pagani I."/>
            <person name="Ivanova N."/>
            <person name="Huntemann M."/>
            <person name="Mavromatis K."/>
            <person name="Mikhailova N."/>
            <person name="Pati A."/>
            <person name="Chen A."/>
            <person name="Palaniappan K."/>
            <person name="Land M."/>
            <person name="Hauser L."/>
            <person name="Brambilla E.M."/>
            <person name="Rohde M."/>
            <person name="Verbarg S."/>
            <person name="Goker M."/>
            <person name="Bristow J."/>
            <person name="Eisen J.A."/>
            <person name="Markowitz V."/>
            <person name="Hugenholtz P."/>
            <person name="Kyrpides N.C."/>
            <person name="Klenk H.P."/>
            <person name="Woyke T."/>
        </authorList>
    </citation>
    <scope>NUCLEOTIDE SEQUENCE [LARGE SCALE GENOMIC DNA]</scope>
    <source>
        <strain evidence="2">ATCC 27775 / DSM 1100 / LMG 10767 / O</strain>
    </source>
</reference>
<dbReference type="STRING" id="760192.Halhy_3969"/>
<dbReference type="HOGENOM" id="CLU_1719793_0_0_10"/>
<dbReference type="EMBL" id="CP002691">
    <property type="protein sequence ID" value="AEE51817.1"/>
    <property type="molecule type" value="Genomic_DNA"/>
</dbReference>
<dbReference type="AlphaFoldDB" id="F4L4E8"/>
<organism evidence="1 2">
    <name type="scientific">Haliscomenobacter hydrossis (strain ATCC 27775 / DSM 1100 / LMG 10767 / O)</name>
    <dbReference type="NCBI Taxonomy" id="760192"/>
    <lineage>
        <taxon>Bacteria</taxon>
        <taxon>Pseudomonadati</taxon>
        <taxon>Bacteroidota</taxon>
        <taxon>Saprospiria</taxon>
        <taxon>Saprospirales</taxon>
        <taxon>Haliscomenobacteraceae</taxon>
        <taxon>Haliscomenobacter</taxon>
    </lineage>
</organism>
<name>F4L4E8_HALH1</name>
<dbReference type="Proteomes" id="UP000008461">
    <property type="component" value="Chromosome"/>
</dbReference>
<protein>
    <recommendedName>
        <fullName evidence="3">Transposase</fullName>
    </recommendedName>
</protein>
<reference key="2">
    <citation type="submission" date="2011-04" db="EMBL/GenBank/DDBJ databases">
        <title>Complete sequence of chromosome of Haliscomenobacter hydrossis DSM 1100.</title>
        <authorList>
            <consortium name="US DOE Joint Genome Institute (JGI-PGF)"/>
            <person name="Lucas S."/>
            <person name="Han J."/>
            <person name="Lapidus A."/>
            <person name="Bruce D."/>
            <person name="Goodwin L."/>
            <person name="Pitluck S."/>
            <person name="Peters L."/>
            <person name="Kyrpides N."/>
            <person name="Mavromatis K."/>
            <person name="Ivanova N."/>
            <person name="Ovchinnikova G."/>
            <person name="Pagani I."/>
            <person name="Daligault H."/>
            <person name="Detter J.C."/>
            <person name="Han C."/>
            <person name="Land M."/>
            <person name="Hauser L."/>
            <person name="Markowitz V."/>
            <person name="Cheng J.-F."/>
            <person name="Hugenholtz P."/>
            <person name="Woyke T."/>
            <person name="Wu D."/>
            <person name="Verbarg S."/>
            <person name="Frueling A."/>
            <person name="Brambilla E."/>
            <person name="Klenk H.-P."/>
            <person name="Eisen J.A."/>
        </authorList>
    </citation>
    <scope>NUCLEOTIDE SEQUENCE</scope>
    <source>
        <strain>DSM 1100</strain>
    </source>
</reference>
<keyword evidence="2" id="KW-1185">Reference proteome</keyword>
<dbReference type="eggNOG" id="COG5464">
    <property type="taxonomic scope" value="Bacteria"/>
</dbReference>
<evidence type="ECO:0000313" key="2">
    <source>
        <dbReference type="Proteomes" id="UP000008461"/>
    </source>
</evidence>
<dbReference type="RefSeq" id="WP_013766355.1">
    <property type="nucleotide sequence ID" value="NC_015510.1"/>
</dbReference>
<gene>
    <name evidence="1" type="ordered locus">Halhy_3969</name>
</gene>
<accession>F4L4E8</accession>
<proteinExistence type="predicted"/>
<dbReference type="KEGG" id="hhy:Halhy_3969"/>